<sequence length="430" mass="43843">MSALPRRAAALACAAVLLSGCGFRGAYSIDLPGGADVGDDPYSVQIQFTDVLDLVPQSGVRVADVPVGKVTDVQLGDDWTAVVTVEVNGDVDLPANAVAMIQQSSLLGEKYVELAAPGGEAPSGQLEDGSLITLDRTNRNVEVEEVLGALSLVLNGGGLTQLQTITSELGQALEGRTEAVRDTLDQLDTFIGGLDVQREEINRALDSVDALASTLAANTGTLTTALDTIGPGLAVLEDQRGLLVSMLQSLAQLGDVGTRVINQTGADTVANLQDLQPILSQLAAAGPNLAGSLDLLLTYPFPASSLTALQYRADQRTGGYALFTNMTADLNLDLQELFCRYVVDQTTGALQLLPAADVAGGSCGQPGSPGNGQPTRPGGSSGGTATSSPGFTLPTLPDLTALLPSTPLSGEGTGLLGLPAIPGLTTGGTP</sequence>
<dbReference type="InterPro" id="IPR003399">
    <property type="entry name" value="Mce/MlaD"/>
</dbReference>
<dbReference type="Pfam" id="PF02470">
    <property type="entry name" value="MlaD"/>
    <property type="match status" value="1"/>
</dbReference>
<dbReference type="InterPro" id="IPR052336">
    <property type="entry name" value="MlaD_Phospholipid_Transporter"/>
</dbReference>
<feature type="domain" description="Mce/MlaD" evidence="3">
    <location>
        <begin position="41"/>
        <end position="115"/>
    </location>
</feature>
<dbReference type="PANTHER" id="PTHR33371:SF15">
    <property type="entry name" value="LIPOPROTEIN LPRN"/>
    <property type="match status" value="1"/>
</dbReference>
<dbReference type="PANTHER" id="PTHR33371">
    <property type="entry name" value="INTERMEMBRANE PHOSPHOLIPID TRANSPORT SYSTEM BINDING PROTEIN MLAD-RELATED"/>
    <property type="match status" value="1"/>
</dbReference>
<dbReference type="Proteomes" id="UP001361570">
    <property type="component" value="Unassembled WGS sequence"/>
</dbReference>
<evidence type="ECO:0000313" key="5">
    <source>
        <dbReference type="EMBL" id="MEI4270109.1"/>
    </source>
</evidence>
<protein>
    <submittedName>
        <fullName evidence="5">MCE family protein</fullName>
    </submittedName>
</protein>
<keyword evidence="2" id="KW-0732">Signal</keyword>
<dbReference type="InterPro" id="IPR024516">
    <property type="entry name" value="Mce_C"/>
</dbReference>
<dbReference type="InterPro" id="IPR005693">
    <property type="entry name" value="Mce"/>
</dbReference>
<feature type="signal peptide" evidence="2">
    <location>
        <begin position="1"/>
        <end position="28"/>
    </location>
</feature>
<feature type="compositionally biased region" description="Low complexity" evidence="1">
    <location>
        <begin position="372"/>
        <end position="408"/>
    </location>
</feature>
<dbReference type="PROSITE" id="PS51257">
    <property type="entry name" value="PROKAR_LIPOPROTEIN"/>
    <property type="match status" value="1"/>
</dbReference>
<dbReference type="EMBL" id="JBAPLU010000001">
    <property type="protein sequence ID" value="MEI4270109.1"/>
    <property type="molecule type" value="Genomic_DNA"/>
</dbReference>
<evidence type="ECO:0000259" key="4">
    <source>
        <dbReference type="Pfam" id="PF11887"/>
    </source>
</evidence>
<dbReference type="NCBIfam" id="TIGR00996">
    <property type="entry name" value="Mtu_fam_mce"/>
    <property type="match status" value="1"/>
</dbReference>
<feature type="chain" id="PRO_5047496166" evidence="2">
    <location>
        <begin position="29"/>
        <end position="430"/>
    </location>
</feature>
<dbReference type="Pfam" id="PF11887">
    <property type="entry name" value="Mce4_CUP1"/>
    <property type="match status" value="1"/>
</dbReference>
<dbReference type="RefSeq" id="WP_336402249.1">
    <property type="nucleotide sequence ID" value="NZ_JBAPLU010000001.1"/>
</dbReference>
<feature type="region of interest" description="Disordered" evidence="1">
    <location>
        <begin position="363"/>
        <end position="430"/>
    </location>
</feature>
<accession>A0ABU8DPT7</accession>
<comment type="caution">
    <text evidence="5">The sequence shown here is derived from an EMBL/GenBank/DDBJ whole genome shotgun (WGS) entry which is preliminary data.</text>
</comment>
<keyword evidence="6" id="KW-1185">Reference proteome</keyword>
<proteinExistence type="predicted"/>
<organism evidence="5 6">
    <name type="scientific">Klenkia sesuvii</name>
    <dbReference type="NCBI Taxonomy" id="3103137"/>
    <lineage>
        <taxon>Bacteria</taxon>
        <taxon>Bacillati</taxon>
        <taxon>Actinomycetota</taxon>
        <taxon>Actinomycetes</taxon>
        <taxon>Geodermatophilales</taxon>
        <taxon>Geodermatophilaceae</taxon>
        <taxon>Klenkia</taxon>
    </lineage>
</organism>
<gene>
    <name evidence="5" type="ORF">TEK04_00065</name>
</gene>
<reference evidence="5 6" key="1">
    <citation type="submission" date="2024-03" db="EMBL/GenBank/DDBJ databases">
        <title>Draft genome sequence of Klenkia sp. LSe6-5.</title>
        <authorList>
            <person name="Duangmal K."/>
            <person name="Chantavorakit T."/>
        </authorList>
    </citation>
    <scope>NUCLEOTIDE SEQUENCE [LARGE SCALE GENOMIC DNA]</scope>
    <source>
        <strain evidence="5 6">LSe6-5</strain>
    </source>
</reference>
<evidence type="ECO:0000256" key="1">
    <source>
        <dbReference type="SAM" id="MobiDB-lite"/>
    </source>
</evidence>
<evidence type="ECO:0000259" key="3">
    <source>
        <dbReference type="Pfam" id="PF02470"/>
    </source>
</evidence>
<evidence type="ECO:0000256" key="2">
    <source>
        <dbReference type="SAM" id="SignalP"/>
    </source>
</evidence>
<evidence type="ECO:0000313" key="6">
    <source>
        <dbReference type="Proteomes" id="UP001361570"/>
    </source>
</evidence>
<name>A0ABU8DPT7_9ACTN</name>
<feature type="domain" description="Mammalian cell entry C-terminal" evidence="4">
    <location>
        <begin position="125"/>
        <end position="291"/>
    </location>
</feature>